<gene>
    <name evidence="1" type="ORF">CSSPJE1EN2_LOCUS23685</name>
</gene>
<reference evidence="1" key="1">
    <citation type="submission" date="2024-03" db="EMBL/GenBank/DDBJ databases">
        <authorList>
            <consortium name="ELIXIR-Norway"/>
            <consortium name="Elixir Norway"/>
        </authorList>
    </citation>
    <scope>NUCLEOTIDE SEQUENCE</scope>
</reference>
<dbReference type="Proteomes" id="UP001497522">
    <property type="component" value="Chromosome 9"/>
</dbReference>
<evidence type="ECO:0000313" key="2">
    <source>
        <dbReference type="Proteomes" id="UP001497522"/>
    </source>
</evidence>
<keyword evidence="2" id="KW-1185">Reference proteome</keyword>
<evidence type="ECO:0000313" key="1">
    <source>
        <dbReference type="EMBL" id="CAK9882369.1"/>
    </source>
</evidence>
<accession>A0ABP1C0U9</accession>
<proteinExistence type="predicted"/>
<name>A0ABP1C0U9_9BRYO</name>
<sequence length="74" mass="7817">MLMNLFVQLWTPRAGEPSIVAGSEAGPEAVDAARVMAENQLQANGTAATLQSARGRGAPLLEYTELITLACMLE</sequence>
<protein>
    <submittedName>
        <fullName evidence="1">Uncharacterized protein</fullName>
    </submittedName>
</protein>
<organism evidence="1 2">
    <name type="scientific">Sphagnum jensenii</name>
    <dbReference type="NCBI Taxonomy" id="128206"/>
    <lineage>
        <taxon>Eukaryota</taxon>
        <taxon>Viridiplantae</taxon>
        <taxon>Streptophyta</taxon>
        <taxon>Embryophyta</taxon>
        <taxon>Bryophyta</taxon>
        <taxon>Sphagnophytina</taxon>
        <taxon>Sphagnopsida</taxon>
        <taxon>Sphagnales</taxon>
        <taxon>Sphagnaceae</taxon>
        <taxon>Sphagnum</taxon>
    </lineage>
</organism>
<dbReference type="EMBL" id="OZ023710">
    <property type="protein sequence ID" value="CAK9882369.1"/>
    <property type="molecule type" value="Genomic_DNA"/>
</dbReference>